<comment type="caution">
    <text evidence="4">The sequence shown here is derived from an EMBL/GenBank/DDBJ whole genome shotgun (WGS) entry which is preliminary data.</text>
</comment>
<gene>
    <name evidence="4" type="ORF">GCU69_05345</name>
</gene>
<evidence type="ECO:0000256" key="2">
    <source>
        <dbReference type="ARBA" id="ARBA00023315"/>
    </source>
</evidence>
<reference evidence="4 5" key="1">
    <citation type="submission" date="2019-10" db="EMBL/GenBank/DDBJ databases">
        <title>Streptomyces tenebrisbrunneis sp.nov., an endogenous actinomycete isolated from of Lycium ruthenicum.</title>
        <authorList>
            <person name="Ma L."/>
        </authorList>
    </citation>
    <scope>NUCLEOTIDE SEQUENCE [LARGE SCALE GENOMIC DNA]</scope>
    <source>
        <strain evidence="4 5">TRM 66187</strain>
    </source>
</reference>
<dbReference type="InterPro" id="IPR016181">
    <property type="entry name" value="Acyl_CoA_acyltransferase"/>
</dbReference>
<keyword evidence="2" id="KW-0012">Acyltransferase</keyword>
<accession>A0ABQ7FRQ3</accession>
<dbReference type="SUPFAM" id="SSF55729">
    <property type="entry name" value="Acyl-CoA N-acyltransferases (Nat)"/>
    <property type="match status" value="1"/>
</dbReference>
<dbReference type="InterPro" id="IPR000182">
    <property type="entry name" value="GNAT_dom"/>
</dbReference>
<proteinExistence type="predicted"/>
<keyword evidence="1" id="KW-0808">Transferase</keyword>
<protein>
    <submittedName>
        <fullName evidence="4">GNAT family N-acetyltransferase</fullName>
    </submittedName>
</protein>
<feature type="domain" description="N-acetyltransferase" evidence="3">
    <location>
        <begin position="6"/>
        <end position="164"/>
    </location>
</feature>
<dbReference type="InterPro" id="IPR050832">
    <property type="entry name" value="Bact_Acetyltransf"/>
</dbReference>
<dbReference type="RefSeq" id="WP_098752495.1">
    <property type="nucleotide sequence ID" value="NZ_WHPN01000120.1"/>
</dbReference>
<dbReference type="Pfam" id="PF00583">
    <property type="entry name" value="Acetyltransf_1"/>
    <property type="match status" value="1"/>
</dbReference>
<evidence type="ECO:0000256" key="1">
    <source>
        <dbReference type="ARBA" id="ARBA00022679"/>
    </source>
</evidence>
<dbReference type="PROSITE" id="PS51186">
    <property type="entry name" value="GNAT"/>
    <property type="match status" value="1"/>
</dbReference>
<dbReference type="Proteomes" id="UP000621266">
    <property type="component" value="Unassembled WGS sequence"/>
</dbReference>
<evidence type="ECO:0000259" key="3">
    <source>
        <dbReference type="PROSITE" id="PS51186"/>
    </source>
</evidence>
<organism evidence="4 5">
    <name type="scientific">Streptomyces lycii</name>
    <dbReference type="NCBI Taxonomy" id="2654337"/>
    <lineage>
        <taxon>Bacteria</taxon>
        <taxon>Bacillati</taxon>
        <taxon>Actinomycetota</taxon>
        <taxon>Actinomycetes</taxon>
        <taxon>Kitasatosporales</taxon>
        <taxon>Streptomycetaceae</taxon>
        <taxon>Streptomyces</taxon>
    </lineage>
</organism>
<dbReference type="PANTHER" id="PTHR43877">
    <property type="entry name" value="AMINOALKYLPHOSPHONATE N-ACETYLTRANSFERASE-RELATED-RELATED"/>
    <property type="match status" value="1"/>
</dbReference>
<sequence>MDDNGFAVRPAAAHDAGFLGDMLVEAVNWSPDRRIPRTDILGDPLTGHYVSGWPRPGDLGAIATADGGRIGAAWLRLFPEDDPGYGFVAPDVPELSIGVAAPWRGRGVGRALLRAAVRRAGEAGFGRISLSVERANGAARWYAHEGFTTVRSGPDSDTMVKLLAPVP</sequence>
<evidence type="ECO:0000313" key="4">
    <source>
        <dbReference type="EMBL" id="KAF4410138.1"/>
    </source>
</evidence>
<keyword evidence="5" id="KW-1185">Reference proteome</keyword>
<evidence type="ECO:0000313" key="5">
    <source>
        <dbReference type="Proteomes" id="UP000621266"/>
    </source>
</evidence>
<dbReference type="EMBL" id="WHPN01000120">
    <property type="protein sequence ID" value="KAF4410138.1"/>
    <property type="molecule type" value="Genomic_DNA"/>
</dbReference>
<dbReference type="Gene3D" id="3.40.630.30">
    <property type="match status" value="1"/>
</dbReference>
<dbReference type="PANTHER" id="PTHR43877:SF1">
    <property type="entry name" value="ACETYLTRANSFERASE"/>
    <property type="match status" value="1"/>
</dbReference>
<dbReference type="CDD" id="cd04301">
    <property type="entry name" value="NAT_SF"/>
    <property type="match status" value="1"/>
</dbReference>
<name>A0ABQ7FRQ3_9ACTN</name>